<dbReference type="EMBL" id="MRWQ01000001">
    <property type="protein sequence ID" value="OKL37880.1"/>
    <property type="molecule type" value="Genomic_DNA"/>
</dbReference>
<gene>
    <name evidence="1" type="ORF">BLL40_00145</name>
</gene>
<sequence length="176" mass="19989">MGKYCYKCKKKNIHRNHCDCKCKCPNGKPKCEPKECEALRESLSQGPIFDGQSEIFFWYMQNNADFDEAVAACNEQGMRIATVEEAARLAHVFTFQDNADLTARCPTLVWVTDQGFPSMARMVPCKGGALRKFRFPGIENCKADTLCVLDFSLASENEVVKFKEKVAHIEKLKENF</sequence>
<proteinExistence type="predicted"/>
<dbReference type="RefSeq" id="WP_073709893.1">
    <property type="nucleotide sequence ID" value="NZ_MRWQ01000001.1"/>
</dbReference>
<comment type="caution">
    <text evidence="1">The sequence shown here is derived from an EMBL/GenBank/DDBJ whole genome shotgun (WGS) entry which is preliminary data.</text>
</comment>
<dbReference type="OrthoDB" id="2969883at2"/>
<evidence type="ECO:0000313" key="1">
    <source>
        <dbReference type="EMBL" id="OKL37880.1"/>
    </source>
</evidence>
<reference evidence="1 2" key="1">
    <citation type="submission" date="2016-12" db="EMBL/GenBank/DDBJ databases">
        <title>Domibacillus sp. SAOS 44 whole genome sequencing.</title>
        <authorList>
            <person name="Verma A."/>
            <person name="Krishnamurthi S."/>
        </authorList>
    </citation>
    <scope>NUCLEOTIDE SEQUENCE [LARGE SCALE GENOMIC DNA]</scope>
    <source>
        <strain evidence="1 2">SAOS 44</strain>
    </source>
</reference>
<accession>A0A1Q5P6I2</accession>
<organism evidence="1 2">
    <name type="scientific">Domibacillus mangrovi</name>
    <dbReference type="NCBI Taxonomy" id="1714354"/>
    <lineage>
        <taxon>Bacteria</taxon>
        <taxon>Bacillati</taxon>
        <taxon>Bacillota</taxon>
        <taxon>Bacilli</taxon>
        <taxon>Bacillales</taxon>
        <taxon>Bacillaceae</taxon>
        <taxon>Domibacillus</taxon>
    </lineage>
</organism>
<keyword evidence="2" id="KW-1185">Reference proteome</keyword>
<protein>
    <submittedName>
        <fullName evidence="1">Uncharacterized protein</fullName>
    </submittedName>
</protein>
<dbReference type="AlphaFoldDB" id="A0A1Q5P6I2"/>
<evidence type="ECO:0000313" key="2">
    <source>
        <dbReference type="Proteomes" id="UP000186524"/>
    </source>
</evidence>
<dbReference type="Proteomes" id="UP000186524">
    <property type="component" value="Unassembled WGS sequence"/>
</dbReference>
<name>A0A1Q5P6I2_9BACI</name>